<dbReference type="Gene3D" id="3.40.630.30">
    <property type="match status" value="1"/>
</dbReference>
<name>A0A9D9ENK6_9SPIR</name>
<reference evidence="1" key="1">
    <citation type="submission" date="2020-10" db="EMBL/GenBank/DDBJ databases">
        <authorList>
            <person name="Gilroy R."/>
        </authorList>
    </citation>
    <scope>NUCLEOTIDE SEQUENCE</scope>
    <source>
        <strain evidence="1">B3-4054</strain>
    </source>
</reference>
<dbReference type="AlphaFoldDB" id="A0A9D9ENK6"/>
<comment type="caution">
    <text evidence="1">The sequence shown here is derived from an EMBL/GenBank/DDBJ whole genome shotgun (WGS) entry which is preliminary data.</text>
</comment>
<accession>A0A9D9ENK6</accession>
<sequence length="306" mass="33458">MPFVLTPELKNAILFCMENQNETFLLDTETMGCVPAAEGDADGRRIPLPEWTPVHGFRLMEEFTGRMKNPVLQAALRQVLASRSGVFRRFREALRGYPEFDRAWHTFKQEEMGRTVDGWFSKISLAQTLAGLGEEPEETEEIVQSDFLFLRRPPSRPLRIPADAGAGSDGGPEEILEQCAAEYTECFADGVRHAAGQLFARIPAAPDAGIQELFYAETPAGETAGAVLVEYFGSAAGRQAAAVTAAGVKPAFRAMGLFSRLLENAKESAGRAGIPLVYAVPFIQPWLLPVLKRAGICLPFVPDGNR</sequence>
<evidence type="ECO:0008006" key="3">
    <source>
        <dbReference type="Google" id="ProtNLM"/>
    </source>
</evidence>
<evidence type="ECO:0000313" key="2">
    <source>
        <dbReference type="Proteomes" id="UP000823616"/>
    </source>
</evidence>
<protein>
    <recommendedName>
        <fullName evidence="3">N-acetyltransferase domain-containing protein</fullName>
    </recommendedName>
</protein>
<dbReference type="Proteomes" id="UP000823616">
    <property type="component" value="Unassembled WGS sequence"/>
</dbReference>
<organism evidence="1 2">
    <name type="scientific">Candidatus Avitreponema avistercoris</name>
    <dbReference type="NCBI Taxonomy" id="2840705"/>
    <lineage>
        <taxon>Bacteria</taxon>
        <taxon>Pseudomonadati</taxon>
        <taxon>Spirochaetota</taxon>
        <taxon>Spirochaetia</taxon>
        <taxon>Spirochaetales</taxon>
        <taxon>Candidatus Avitreponema</taxon>
    </lineage>
</organism>
<reference evidence="1" key="2">
    <citation type="journal article" date="2021" name="PeerJ">
        <title>Extensive microbial diversity within the chicken gut microbiome revealed by metagenomics and culture.</title>
        <authorList>
            <person name="Gilroy R."/>
            <person name="Ravi A."/>
            <person name="Getino M."/>
            <person name="Pursley I."/>
            <person name="Horton D.L."/>
            <person name="Alikhan N.F."/>
            <person name="Baker D."/>
            <person name="Gharbi K."/>
            <person name="Hall N."/>
            <person name="Watson M."/>
            <person name="Adriaenssens E.M."/>
            <person name="Foster-Nyarko E."/>
            <person name="Jarju S."/>
            <person name="Secka A."/>
            <person name="Antonio M."/>
            <person name="Oren A."/>
            <person name="Chaudhuri R.R."/>
            <person name="La Ragione R."/>
            <person name="Hildebrand F."/>
            <person name="Pallen M.J."/>
        </authorList>
    </citation>
    <scope>NUCLEOTIDE SEQUENCE</scope>
    <source>
        <strain evidence="1">B3-4054</strain>
    </source>
</reference>
<dbReference type="EMBL" id="JADIMS010000159">
    <property type="protein sequence ID" value="MBO8451167.1"/>
    <property type="molecule type" value="Genomic_DNA"/>
</dbReference>
<proteinExistence type="predicted"/>
<evidence type="ECO:0000313" key="1">
    <source>
        <dbReference type="EMBL" id="MBO8451167.1"/>
    </source>
</evidence>
<dbReference type="SUPFAM" id="SSF55729">
    <property type="entry name" value="Acyl-CoA N-acyltransferases (Nat)"/>
    <property type="match status" value="1"/>
</dbReference>
<dbReference type="InterPro" id="IPR016181">
    <property type="entry name" value="Acyl_CoA_acyltransferase"/>
</dbReference>
<gene>
    <name evidence="1" type="ORF">IAA96_08700</name>
</gene>